<dbReference type="InterPro" id="IPR056702">
    <property type="entry name" value="DUF7800"/>
</dbReference>
<accession>A0A8J3PKP1</accession>
<dbReference type="PANTHER" id="PTHR37031:SF2">
    <property type="entry name" value="PHOD-LIKE PHOSPHATASE METALLOPHOSPHATASE DOMAIN-CONTAINING PROTEIN"/>
    <property type="match status" value="1"/>
</dbReference>
<dbReference type="AlphaFoldDB" id="A0A8J3PKP1"/>
<dbReference type="InterPro" id="IPR018946">
    <property type="entry name" value="PhoD-like_MPP"/>
</dbReference>
<reference evidence="3" key="1">
    <citation type="submission" date="2021-01" db="EMBL/GenBank/DDBJ databases">
        <title>Whole genome shotgun sequence of Planosporangium flavigriseum NBRC 105377.</title>
        <authorList>
            <person name="Komaki H."/>
            <person name="Tamura T."/>
        </authorList>
    </citation>
    <scope>NUCLEOTIDE SEQUENCE</scope>
    <source>
        <strain evidence="3">NBRC 105377</strain>
    </source>
</reference>
<evidence type="ECO:0000259" key="1">
    <source>
        <dbReference type="Pfam" id="PF09423"/>
    </source>
</evidence>
<feature type="domain" description="DUF7800" evidence="2">
    <location>
        <begin position="7"/>
        <end position="94"/>
    </location>
</feature>
<sequence>MPEPADTGLVLGPILRRVTGSRATVWVQTAQPATVEVRTAAGAGGAGRTFTAYGRHYALVVVEGLRPAGVDEYRVLLDGEQVWPPPEYAYPAPAIHTRGDRDPVRLVYGSCRQANPHVTDKHPPDALDAYAVRLAKQIRAGGQAADWPDALVLLGDQVYADETSPAVRRWLSRRRDRRRPDAPSTQVVSFDEYTRLYLESWTDSDVRWLLSTVPSMMIFDDHEIIDDWNTSESWRRDQSAQSWWAERIAAGLSSYWVYQHLGNLPPDELGTDPVYSAVRAAEDATAVLAEFGARADSERGEYRWSYALDIGRTRIVMLDNRAGRDLEPGKRSMLPDHQWDWLVNTISGGDFDHLVIGSSLPWLLAPAVHHVEAMNEWLCDSPRRWVAGPSEKLRRALDLEHWAAFGRSFDALGVLLGQLGAGACAPATISVLSGDVHHSYAARAHLGGDVHSEVYQLTCSPVHNGLPAAIKMAARLGWTRGAGRFARGLAKLAGTPAPSVRWELTSGPFFGNAISTLIHRGREAYALIEGTDARARLNRRGAVRLHRRS</sequence>
<dbReference type="PANTHER" id="PTHR37031">
    <property type="entry name" value="METALLOPHOSPHATASE BINDING DOMAIN PROTEIN"/>
    <property type="match status" value="1"/>
</dbReference>
<keyword evidence="4" id="KW-1185">Reference proteome</keyword>
<dbReference type="Pfam" id="PF25077">
    <property type="entry name" value="DUF7800"/>
    <property type="match status" value="1"/>
</dbReference>
<comment type="caution">
    <text evidence="3">The sequence shown here is derived from an EMBL/GenBank/DDBJ whole genome shotgun (WGS) entry which is preliminary data.</text>
</comment>
<evidence type="ECO:0000313" key="4">
    <source>
        <dbReference type="Proteomes" id="UP000653674"/>
    </source>
</evidence>
<dbReference type="InterPro" id="IPR029052">
    <property type="entry name" value="Metallo-depent_PP-like"/>
</dbReference>
<evidence type="ECO:0000313" key="3">
    <source>
        <dbReference type="EMBL" id="GIG73022.1"/>
    </source>
</evidence>
<dbReference type="EMBL" id="BONU01000006">
    <property type="protein sequence ID" value="GIG73022.1"/>
    <property type="molecule type" value="Genomic_DNA"/>
</dbReference>
<dbReference type="SUPFAM" id="SSF56300">
    <property type="entry name" value="Metallo-dependent phosphatases"/>
    <property type="match status" value="1"/>
</dbReference>
<protein>
    <submittedName>
        <fullName evidence="3">Alkaline phosphatase</fullName>
    </submittedName>
</protein>
<name>A0A8J3PKP1_9ACTN</name>
<feature type="domain" description="PhoD-like phosphatase metallophosphatase" evidence="1">
    <location>
        <begin position="145"/>
        <end position="464"/>
    </location>
</feature>
<dbReference type="RefSeq" id="WP_168073923.1">
    <property type="nucleotide sequence ID" value="NZ_BAAAQJ010000016.1"/>
</dbReference>
<gene>
    <name evidence="3" type="ORF">Pfl04_14260</name>
</gene>
<proteinExistence type="predicted"/>
<dbReference type="Proteomes" id="UP000653674">
    <property type="component" value="Unassembled WGS sequence"/>
</dbReference>
<organism evidence="3 4">
    <name type="scientific">Planosporangium flavigriseum</name>
    <dbReference type="NCBI Taxonomy" id="373681"/>
    <lineage>
        <taxon>Bacteria</taxon>
        <taxon>Bacillati</taxon>
        <taxon>Actinomycetota</taxon>
        <taxon>Actinomycetes</taxon>
        <taxon>Micromonosporales</taxon>
        <taxon>Micromonosporaceae</taxon>
        <taxon>Planosporangium</taxon>
    </lineage>
</organism>
<dbReference type="Pfam" id="PF09423">
    <property type="entry name" value="PhoD"/>
    <property type="match status" value="1"/>
</dbReference>
<evidence type="ECO:0000259" key="2">
    <source>
        <dbReference type="Pfam" id="PF25077"/>
    </source>
</evidence>
<dbReference type="Gene3D" id="3.60.21.70">
    <property type="entry name" value="PhoD-like phosphatase"/>
    <property type="match status" value="1"/>
</dbReference>
<dbReference type="InterPro" id="IPR038607">
    <property type="entry name" value="PhoD-like_sf"/>
</dbReference>
<dbReference type="CDD" id="cd07389">
    <property type="entry name" value="MPP_PhoD"/>
    <property type="match status" value="1"/>
</dbReference>